<feature type="transmembrane region" description="Helical" evidence="12">
    <location>
        <begin position="249"/>
        <end position="271"/>
    </location>
</feature>
<name>A0A6J7FV02_9ZZZZ</name>
<organism evidence="15">
    <name type="scientific">freshwater metagenome</name>
    <dbReference type="NCBI Taxonomy" id="449393"/>
    <lineage>
        <taxon>unclassified sequences</taxon>
        <taxon>metagenomes</taxon>
        <taxon>ecological metagenomes</taxon>
    </lineage>
</organism>
<comment type="subcellular location">
    <subcellularLocation>
        <location evidence="1">Membrane</location>
        <topology evidence="1">Multi-pass membrane protein</topology>
    </subcellularLocation>
</comment>
<evidence type="ECO:0000256" key="2">
    <source>
        <dbReference type="ARBA" id="ARBA00007019"/>
    </source>
</evidence>
<evidence type="ECO:0000256" key="6">
    <source>
        <dbReference type="ARBA" id="ARBA00022692"/>
    </source>
</evidence>
<feature type="transmembrane region" description="Helical" evidence="12">
    <location>
        <begin position="143"/>
        <end position="161"/>
    </location>
</feature>
<sequence>MPTSKKKSGLKRTSALTLGAMGVVYGDIGTSPIYAFNEAVRAGGDTRLEILGVLSLVFWTLTIVVSIKYLLFVLRADNKGEGGTLAMLAQLSEKIRGGKKGILGFTVFLFLMAAAMEFSDGILTPAISVISAVEGIKTLNPDLDFLVVPVTVVILAALFIFQYKGSHRLGKVFGPVMILWFLTLSVVGINQIIQNPESLVALNPMYAFDFVVSHGFQTFFVMASVILAVTGAEALFADLGHFGRGPIRIGWFGLAGIALPLSYFGQGALILRDSSAIGNSFFGMVPSGIPALLFLVITTLATIIASQALISAVASLASQASQLGLLPRLRIQHTNQEERGQIFVPFVNTIVGLGSIALVLVFKSSTALAGAYSFAIAFTMLVSTLGLILLAFSKWKKFRFLLLPVFVLFLLLDLTLFAASSTKLLTGAWLPLLAGFCLASMMWIWRKGRFELDKRLSDTSMAWSRVTRLRNSGKVTITDNIGIYPSAVFGLVPQALEQQIRVLGSMPKEIVVVTVDSKDTPICHKPPVYKRVNEYLATVSVPSGFMEQRNVPRALRSHSVAEFFDERDAIYFVTDRTLIPADKTGLNRAEEIIFTTLHRNSTTPAHYYHLPERRVINFDISIEV</sequence>
<protein>
    <submittedName>
        <fullName evidence="15">Unannotated protein</fullName>
    </submittedName>
</protein>
<evidence type="ECO:0000313" key="15">
    <source>
        <dbReference type="EMBL" id="CAB4895739.1"/>
    </source>
</evidence>
<feature type="domain" description="K+ potassium transporter integral membrane" evidence="13">
    <location>
        <begin position="16"/>
        <end position="466"/>
    </location>
</feature>
<dbReference type="GO" id="GO:0015293">
    <property type="term" value="F:symporter activity"/>
    <property type="evidence" value="ECO:0007669"/>
    <property type="project" value="UniProtKB-KW"/>
</dbReference>
<evidence type="ECO:0000259" key="13">
    <source>
        <dbReference type="Pfam" id="PF02705"/>
    </source>
</evidence>
<dbReference type="PANTHER" id="PTHR30540">
    <property type="entry name" value="OSMOTIC STRESS POTASSIUM TRANSPORTER"/>
    <property type="match status" value="1"/>
</dbReference>
<evidence type="ECO:0000256" key="8">
    <source>
        <dbReference type="ARBA" id="ARBA00022958"/>
    </source>
</evidence>
<evidence type="ECO:0000256" key="1">
    <source>
        <dbReference type="ARBA" id="ARBA00004141"/>
    </source>
</evidence>
<evidence type="ECO:0000256" key="3">
    <source>
        <dbReference type="ARBA" id="ARBA00022448"/>
    </source>
</evidence>
<feature type="transmembrane region" description="Helical" evidence="12">
    <location>
        <begin position="214"/>
        <end position="237"/>
    </location>
</feature>
<dbReference type="Pfam" id="PF22776">
    <property type="entry name" value="K_trans_C"/>
    <property type="match status" value="1"/>
</dbReference>
<keyword evidence="11 12" id="KW-0472">Membrane</keyword>
<dbReference type="InterPro" id="IPR053951">
    <property type="entry name" value="K_trans_N"/>
</dbReference>
<feature type="transmembrane region" description="Helical" evidence="12">
    <location>
        <begin position="368"/>
        <end position="393"/>
    </location>
</feature>
<evidence type="ECO:0000256" key="5">
    <source>
        <dbReference type="ARBA" id="ARBA00022538"/>
    </source>
</evidence>
<dbReference type="AlphaFoldDB" id="A0A6J7FV02"/>
<gene>
    <name evidence="15" type="ORF">UFOPK3592_00184</name>
</gene>
<comment type="similarity">
    <text evidence="2">Belongs to the HAK/KUP transporter (TC 2.A.72) family.</text>
</comment>
<keyword evidence="9 12" id="KW-1133">Transmembrane helix</keyword>
<dbReference type="GO" id="GO:0015079">
    <property type="term" value="F:potassium ion transmembrane transporter activity"/>
    <property type="evidence" value="ECO:0007669"/>
    <property type="project" value="InterPro"/>
</dbReference>
<dbReference type="Pfam" id="PF02705">
    <property type="entry name" value="K_trans"/>
    <property type="match status" value="1"/>
</dbReference>
<evidence type="ECO:0000256" key="10">
    <source>
        <dbReference type="ARBA" id="ARBA00023065"/>
    </source>
</evidence>
<keyword evidence="6 12" id="KW-0812">Transmembrane</keyword>
<reference evidence="15" key="1">
    <citation type="submission" date="2020-05" db="EMBL/GenBank/DDBJ databases">
        <authorList>
            <person name="Chiriac C."/>
            <person name="Salcher M."/>
            <person name="Ghai R."/>
            <person name="Kavagutti S V."/>
        </authorList>
    </citation>
    <scope>NUCLEOTIDE SEQUENCE</scope>
</reference>
<evidence type="ECO:0000256" key="12">
    <source>
        <dbReference type="SAM" id="Phobius"/>
    </source>
</evidence>
<evidence type="ECO:0000259" key="14">
    <source>
        <dbReference type="Pfam" id="PF22776"/>
    </source>
</evidence>
<dbReference type="InterPro" id="IPR023051">
    <property type="entry name" value="Kup"/>
</dbReference>
<keyword evidence="5" id="KW-0633">Potassium transport</keyword>
<feature type="transmembrane region" description="Helical" evidence="12">
    <location>
        <begin position="50"/>
        <end position="71"/>
    </location>
</feature>
<evidence type="ECO:0000256" key="9">
    <source>
        <dbReference type="ARBA" id="ARBA00022989"/>
    </source>
</evidence>
<feature type="transmembrane region" description="Helical" evidence="12">
    <location>
        <begin position="400"/>
        <end position="420"/>
    </location>
</feature>
<proteinExistence type="inferred from homology"/>
<dbReference type="HAMAP" id="MF_01522">
    <property type="entry name" value="Kup"/>
    <property type="match status" value="1"/>
</dbReference>
<evidence type="ECO:0000256" key="11">
    <source>
        <dbReference type="ARBA" id="ARBA00023136"/>
    </source>
</evidence>
<feature type="transmembrane region" description="Helical" evidence="12">
    <location>
        <begin position="426"/>
        <end position="445"/>
    </location>
</feature>
<keyword evidence="7" id="KW-0769">Symport</keyword>
<feature type="transmembrane region" description="Helical" evidence="12">
    <location>
        <begin position="342"/>
        <end position="362"/>
    </location>
</feature>
<feature type="domain" description="K+ potassium transporter C-terminal" evidence="14">
    <location>
        <begin position="481"/>
        <end position="623"/>
    </location>
</feature>
<dbReference type="PANTHER" id="PTHR30540:SF79">
    <property type="entry name" value="LOW AFFINITY POTASSIUM TRANSPORT SYSTEM PROTEIN KUP"/>
    <property type="match status" value="1"/>
</dbReference>
<evidence type="ECO:0000256" key="4">
    <source>
        <dbReference type="ARBA" id="ARBA00022475"/>
    </source>
</evidence>
<dbReference type="GO" id="GO:0016020">
    <property type="term" value="C:membrane"/>
    <property type="evidence" value="ECO:0007669"/>
    <property type="project" value="UniProtKB-SubCell"/>
</dbReference>
<dbReference type="EMBL" id="CAFBML010000008">
    <property type="protein sequence ID" value="CAB4895739.1"/>
    <property type="molecule type" value="Genomic_DNA"/>
</dbReference>
<keyword evidence="8" id="KW-0630">Potassium</keyword>
<feature type="transmembrane region" description="Helical" evidence="12">
    <location>
        <begin position="173"/>
        <end position="194"/>
    </location>
</feature>
<dbReference type="InterPro" id="IPR053952">
    <property type="entry name" value="K_trans_C"/>
</dbReference>
<accession>A0A6J7FV02</accession>
<keyword evidence="3" id="KW-0813">Transport</keyword>
<feature type="transmembrane region" description="Helical" evidence="12">
    <location>
        <begin position="102"/>
        <end position="123"/>
    </location>
</feature>
<dbReference type="InterPro" id="IPR003855">
    <property type="entry name" value="K+_transporter"/>
</dbReference>
<feature type="transmembrane region" description="Helical" evidence="12">
    <location>
        <begin position="291"/>
        <end position="321"/>
    </location>
</feature>
<keyword evidence="4" id="KW-1003">Cell membrane</keyword>
<evidence type="ECO:0000256" key="7">
    <source>
        <dbReference type="ARBA" id="ARBA00022847"/>
    </source>
</evidence>
<keyword evidence="10" id="KW-0406">Ion transport</keyword>